<accession>K2S1T6</accession>
<feature type="region of interest" description="Disordered" evidence="1">
    <location>
        <begin position="466"/>
        <end position="509"/>
    </location>
</feature>
<dbReference type="Pfam" id="PF00067">
    <property type="entry name" value="p450"/>
    <property type="match status" value="1"/>
</dbReference>
<reference evidence="2 3" key="1">
    <citation type="journal article" date="2012" name="BMC Genomics">
        <title>Tools to kill: Genome of one of the most destructive plant pathogenic fungi Macrophomina phaseolina.</title>
        <authorList>
            <person name="Islam M.S."/>
            <person name="Haque M.S."/>
            <person name="Islam M.M."/>
            <person name="Emdad E.M."/>
            <person name="Halim A."/>
            <person name="Hossen Q.M.M."/>
            <person name="Hossain M.Z."/>
            <person name="Ahmed B."/>
            <person name="Rahim S."/>
            <person name="Rahman M.S."/>
            <person name="Alam M.M."/>
            <person name="Hou S."/>
            <person name="Wan X."/>
            <person name="Saito J.A."/>
            <person name="Alam M."/>
        </authorList>
    </citation>
    <scope>NUCLEOTIDE SEQUENCE [LARGE SCALE GENOMIC DNA]</scope>
    <source>
        <strain evidence="2 3">MS6</strain>
    </source>
</reference>
<dbReference type="SUPFAM" id="SSF48264">
    <property type="entry name" value="Cytochrome P450"/>
    <property type="match status" value="1"/>
</dbReference>
<dbReference type="InParanoid" id="K2S1T6"/>
<evidence type="ECO:0000313" key="3">
    <source>
        <dbReference type="Proteomes" id="UP000007129"/>
    </source>
</evidence>
<dbReference type="InterPro" id="IPR036396">
    <property type="entry name" value="Cyt_P450_sf"/>
</dbReference>
<dbReference type="GO" id="GO:0016705">
    <property type="term" value="F:oxidoreductase activity, acting on paired donors, with incorporation or reduction of molecular oxygen"/>
    <property type="evidence" value="ECO:0007669"/>
    <property type="project" value="InterPro"/>
</dbReference>
<sequence length="581" mass="64649">MTLISSLEAVDHLQRTAVYLALIPFAYLSFKLIQRIHASLLGPLRHVPGPWLSRYTKLWEVAAVWRGDFEKQNIDLHKRHGKIVRLAPNKYSIDDPEAIRIIYGHGTKFVKTDFYSTFRAPEVTNLFAELDVKEHSGQRRRIASLYSMTNLLSYEGFIDKCTAILNDKFAQFSQKGKKVSIVDFLQFYAFDVIGAITAGNPFGLMSAEKDFDSIIHAIHQSLVYSGLVGLVPEIHPWLLRVTKLLGLENPTAPVQNYIYNQINLRRQGVTPDDKNDFLTKLLKMEDAGPNTSFDTVNSISNNIGAGSDTTAITLSGCMYYLLRNPTCFAKLRNEIDDAVATGKAADPITYSQAQDMPYLQATIKETLRCHAAVGYPLLRIVPAGGAVIAGTFFPDGVEVGVNPWVAHYNEDVWGKDAAQFRPERWLEASEAQLKRMEGYYLPFPIFSSATVRGLALASTSVCWRSPRSSRRWSGSSISSSPRTTRTAGPLRRGGSASRSTSATSSRGRSSAASDLSHLCISRYFCGAHPTVHFPAVFRFQFRSVNTSDCLYKTLAILKRSEEIEAVGTHPRMTEPGMARLL</sequence>
<dbReference type="GO" id="GO:0004497">
    <property type="term" value="F:monooxygenase activity"/>
    <property type="evidence" value="ECO:0007669"/>
    <property type="project" value="InterPro"/>
</dbReference>
<dbReference type="PANTHER" id="PTHR24305:SF190">
    <property type="entry name" value="P450, PUTATIVE (EUROFUNG)-RELATED"/>
    <property type="match status" value="1"/>
</dbReference>
<name>K2S1T6_MACPH</name>
<dbReference type="CDD" id="cd11060">
    <property type="entry name" value="CYP57A1-like"/>
    <property type="match status" value="1"/>
</dbReference>
<evidence type="ECO:0000313" key="2">
    <source>
        <dbReference type="EMBL" id="EKG16454.1"/>
    </source>
</evidence>
<protein>
    <submittedName>
        <fullName evidence="2">Cytochrome P450</fullName>
    </submittedName>
</protein>
<proteinExistence type="predicted"/>
<organism evidence="2 3">
    <name type="scientific">Macrophomina phaseolina (strain MS6)</name>
    <name type="common">Charcoal rot fungus</name>
    <dbReference type="NCBI Taxonomy" id="1126212"/>
    <lineage>
        <taxon>Eukaryota</taxon>
        <taxon>Fungi</taxon>
        <taxon>Dikarya</taxon>
        <taxon>Ascomycota</taxon>
        <taxon>Pezizomycotina</taxon>
        <taxon>Dothideomycetes</taxon>
        <taxon>Dothideomycetes incertae sedis</taxon>
        <taxon>Botryosphaeriales</taxon>
        <taxon>Botryosphaeriaceae</taxon>
        <taxon>Macrophomina</taxon>
    </lineage>
</organism>
<comment type="caution">
    <text evidence="2">The sequence shown here is derived from an EMBL/GenBank/DDBJ whole genome shotgun (WGS) entry which is preliminary data.</text>
</comment>
<dbReference type="Proteomes" id="UP000007129">
    <property type="component" value="Unassembled WGS sequence"/>
</dbReference>
<dbReference type="EMBL" id="AHHD01000267">
    <property type="protein sequence ID" value="EKG16454.1"/>
    <property type="molecule type" value="Genomic_DNA"/>
</dbReference>
<dbReference type="AlphaFoldDB" id="K2S1T6"/>
<feature type="compositionally biased region" description="Low complexity" evidence="1">
    <location>
        <begin position="492"/>
        <end position="509"/>
    </location>
</feature>
<dbReference type="InterPro" id="IPR050121">
    <property type="entry name" value="Cytochrome_P450_monoxygenase"/>
</dbReference>
<evidence type="ECO:0000256" key="1">
    <source>
        <dbReference type="SAM" id="MobiDB-lite"/>
    </source>
</evidence>
<dbReference type="STRING" id="1126212.K2S1T6"/>
<dbReference type="GO" id="GO:0020037">
    <property type="term" value="F:heme binding"/>
    <property type="evidence" value="ECO:0007669"/>
    <property type="project" value="InterPro"/>
</dbReference>
<dbReference type="InterPro" id="IPR001128">
    <property type="entry name" value="Cyt_P450"/>
</dbReference>
<feature type="compositionally biased region" description="Low complexity" evidence="1">
    <location>
        <begin position="466"/>
        <end position="485"/>
    </location>
</feature>
<dbReference type="VEuPathDB" id="FungiDB:MPH_06230"/>
<dbReference type="eggNOG" id="KOG0158">
    <property type="taxonomic scope" value="Eukaryota"/>
</dbReference>
<dbReference type="GO" id="GO:0005506">
    <property type="term" value="F:iron ion binding"/>
    <property type="evidence" value="ECO:0007669"/>
    <property type="project" value="InterPro"/>
</dbReference>
<dbReference type="PANTHER" id="PTHR24305">
    <property type="entry name" value="CYTOCHROME P450"/>
    <property type="match status" value="1"/>
</dbReference>
<dbReference type="OrthoDB" id="3934656at2759"/>
<gene>
    <name evidence="2" type="ORF">MPH_06230</name>
</gene>
<dbReference type="Gene3D" id="1.10.630.10">
    <property type="entry name" value="Cytochrome P450"/>
    <property type="match status" value="1"/>
</dbReference>
<dbReference type="HOGENOM" id="CLU_001570_14_0_1"/>